<keyword evidence="2" id="KW-1185">Reference proteome</keyword>
<accession>N1PI27</accession>
<dbReference type="HOGENOM" id="CLU_2527438_0_0_1"/>
<dbReference type="Proteomes" id="UP000016933">
    <property type="component" value="Unassembled WGS sequence"/>
</dbReference>
<evidence type="ECO:0000313" key="2">
    <source>
        <dbReference type="Proteomes" id="UP000016933"/>
    </source>
</evidence>
<reference evidence="2" key="1">
    <citation type="journal article" date="2012" name="PLoS Genet.">
        <title>The genomes of the fungal plant pathogens Cladosporium fulvum and Dothistroma septosporum reveal adaptation to different hosts and lifestyles but also signatures of common ancestry.</title>
        <authorList>
            <person name="de Wit P.J.G.M."/>
            <person name="van der Burgt A."/>
            <person name="Oekmen B."/>
            <person name="Stergiopoulos I."/>
            <person name="Abd-Elsalam K.A."/>
            <person name="Aerts A.L."/>
            <person name="Bahkali A.H."/>
            <person name="Beenen H.G."/>
            <person name="Chettri P."/>
            <person name="Cox M.P."/>
            <person name="Datema E."/>
            <person name="de Vries R.P."/>
            <person name="Dhillon B."/>
            <person name="Ganley A.R."/>
            <person name="Griffiths S.A."/>
            <person name="Guo Y."/>
            <person name="Hamelin R.C."/>
            <person name="Henrissat B."/>
            <person name="Kabir M.S."/>
            <person name="Jashni M.K."/>
            <person name="Kema G."/>
            <person name="Klaubauf S."/>
            <person name="Lapidus A."/>
            <person name="Levasseur A."/>
            <person name="Lindquist E."/>
            <person name="Mehrabi R."/>
            <person name="Ohm R.A."/>
            <person name="Owen T.J."/>
            <person name="Salamov A."/>
            <person name="Schwelm A."/>
            <person name="Schijlen E."/>
            <person name="Sun H."/>
            <person name="van den Burg H.A."/>
            <person name="van Ham R.C.H.J."/>
            <person name="Zhang S."/>
            <person name="Goodwin S.B."/>
            <person name="Grigoriev I.V."/>
            <person name="Collemare J."/>
            <person name="Bradshaw R.E."/>
        </authorList>
    </citation>
    <scope>NUCLEOTIDE SEQUENCE [LARGE SCALE GENOMIC DNA]</scope>
    <source>
        <strain evidence="2">NZE10 / CBS 128990</strain>
    </source>
</reference>
<reference evidence="1 2" key="2">
    <citation type="journal article" date="2012" name="PLoS Pathog.">
        <title>Diverse lifestyles and strategies of plant pathogenesis encoded in the genomes of eighteen Dothideomycetes fungi.</title>
        <authorList>
            <person name="Ohm R.A."/>
            <person name="Feau N."/>
            <person name="Henrissat B."/>
            <person name="Schoch C.L."/>
            <person name="Horwitz B.A."/>
            <person name="Barry K.W."/>
            <person name="Condon B.J."/>
            <person name="Copeland A.C."/>
            <person name="Dhillon B."/>
            <person name="Glaser F."/>
            <person name="Hesse C.N."/>
            <person name="Kosti I."/>
            <person name="LaButti K."/>
            <person name="Lindquist E.A."/>
            <person name="Lucas S."/>
            <person name="Salamov A.A."/>
            <person name="Bradshaw R.E."/>
            <person name="Ciuffetti L."/>
            <person name="Hamelin R.C."/>
            <person name="Kema G.H.J."/>
            <person name="Lawrence C."/>
            <person name="Scott J.A."/>
            <person name="Spatafora J.W."/>
            <person name="Turgeon B.G."/>
            <person name="de Wit P.J.G.M."/>
            <person name="Zhong S."/>
            <person name="Goodwin S.B."/>
            <person name="Grigoriev I.V."/>
        </authorList>
    </citation>
    <scope>NUCLEOTIDE SEQUENCE [LARGE SCALE GENOMIC DNA]</scope>
    <source>
        <strain evidence="2">NZE10 / CBS 128990</strain>
    </source>
</reference>
<name>N1PI27_DOTSN</name>
<evidence type="ECO:0000313" key="1">
    <source>
        <dbReference type="EMBL" id="EME42253.1"/>
    </source>
</evidence>
<sequence>MERVGGISPAETKYVKQLYDLSTKASLSKPDDKLHTHCEVAERFLEAAVDKDVEYGTDGKGAAAVLLAMLLPIDVKPTDLAWRQ</sequence>
<dbReference type="EMBL" id="KB446541">
    <property type="protein sequence ID" value="EME42253.1"/>
    <property type="molecule type" value="Genomic_DNA"/>
</dbReference>
<organism evidence="1 2">
    <name type="scientific">Dothistroma septosporum (strain NZE10 / CBS 128990)</name>
    <name type="common">Red band needle blight fungus</name>
    <name type="synonym">Mycosphaerella pini</name>
    <dbReference type="NCBI Taxonomy" id="675120"/>
    <lineage>
        <taxon>Eukaryota</taxon>
        <taxon>Fungi</taxon>
        <taxon>Dikarya</taxon>
        <taxon>Ascomycota</taxon>
        <taxon>Pezizomycotina</taxon>
        <taxon>Dothideomycetes</taxon>
        <taxon>Dothideomycetidae</taxon>
        <taxon>Mycosphaerellales</taxon>
        <taxon>Mycosphaerellaceae</taxon>
        <taxon>Dothistroma</taxon>
    </lineage>
</organism>
<protein>
    <submittedName>
        <fullName evidence="1">Uncharacterized protein</fullName>
    </submittedName>
</protein>
<dbReference type="AlphaFoldDB" id="N1PI27"/>
<proteinExistence type="predicted"/>
<gene>
    <name evidence="1" type="ORF">DOTSEDRAFT_25887</name>
</gene>